<keyword evidence="3" id="KW-1185">Reference proteome</keyword>
<sequence length="106" mass="11459">MKIELSPVRRDDRYTLAVTGDVLIINGEAFDFTALPEGASLPREAVACDWLISDVERQGGDLRLTLRLPHGAGAPDETRFPHPLTITTDGPVALPPFGPLPEESTP</sequence>
<organism evidence="2 3">
    <name type="scientific">Mesobacterium hydrothermale</name>
    <dbReference type="NCBI Taxonomy" id="3111907"/>
    <lineage>
        <taxon>Bacteria</taxon>
        <taxon>Pseudomonadati</taxon>
        <taxon>Pseudomonadota</taxon>
        <taxon>Alphaproteobacteria</taxon>
        <taxon>Rhodobacterales</taxon>
        <taxon>Roseobacteraceae</taxon>
        <taxon>Mesobacterium</taxon>
    </lineage>
</organism>
<dbReference type="EMBL" id="JAYLLH010000026">
    <property type="protein sequence ID" value="MEC3862692.1"/>
    <property type="molecule type" value="Genomic_DNA"/>
</dbReference>
<comment type="caution">
    <text evidence="2">The sequence shown here is derived from an EMBL/GenBank/DDBJ whole genome shotgun (WGS) entry which is preliminary data.</text>
</comment>
<gene>
    <name evidence="2" type="ORF">VK792_15480</name>
</gene>
<protein>
    <submittedName>
        <fullName evidence="2">Uncharacterized protein</fullName>
    </submittedName>
</protein>
<reference evidence="2 3" key="1">
    <citation type="submission" date="2024-01" db="EMBL/GenBank/DDBJ databases">
        <title>Mesobacterium rodlantinim sp. nov., isolated from shallow sea hydrothermal systems off Kueishantao Island.</title>
        <authorList>
            <person name="Su Z."/>
            <person name="Tang K."/>
        </authorList>
    </citation>
    <scope>NUCLEOTIDE SEQUENCE [LARGE SCALE GENOMIC DNA]</scope>
    <source>
        <strain evidence="2 3">TK19101</strain>
    </source>
</reference>
<evidence type="ECO:0000313" key="2">
    <source>
        <dbReference type="EMBL" id="MEC3862692.1"/>
    </source>
</evidence>
<evidence type="ECO:0000313" key="3">
    <source>
        <dbReference type="Proteomes" id="UP001348149"/>
    </source>
</evidence>
<proteinExistence type="predicted"/>
<name>A0ABU6HKR6_9RHOB</name>
<accession>A0ABU6HKR6</accession>
<evidence type="ECO:0000256" key="1">
    <source>
        <dbReference type="SAM" id="MobiDB-lite"/>
    </source>
</evidence>
<dbReference type="Proteomes" id="UP001348149">
    <property type="component" value="Unassembled WGS sequence"/>
</dbReference>
<feature type="region of interest" description="Disordered" evidence="1">
    <location>
        <begin position="72"/>
        <end position="106"/>
    </location>
</feature>
<dbReference type="RefSeq" id="WP_326298655.1">
    <property type="nucleotide sequence ID" value="NZ_JAYLLH010000026.1"/>
</dbReference>